<dbReference type="AlphaFoldDB" id="A0A0V0RVJ4"/>
<reference evidence="2 3" key="1">
    <citation type="submission" date="2015-01" db="EMBL/GenBank/DDBJ databases">
        <title>Evolution of Trichinella species and genotypes.</title>
        <authorList>
            <person name="Korhonen P.K."/>
            <person name="Edoardo P."/>
            <person name="Giuseppe L.R."/>
            <person name="Gasser R.B."/>
        </authorList>
    </citation>
    <scope>NUCLEOTIDE SEQUENCE [LARGE SCALE GENOMIC DNA]</scope>
    <source>
        <strain evidence="2">ISS37</strain>
    </source>
</reference>
<protein>
    <submittedName>
        <fullName evidence="2">Uncharacterized protein</fullName>
    </submittedName>
</protein>
<dbReference type="Proteomes" id="UP000054630">
    <property type="component" value="Unassembled WGS sequence"/>
</dbReference>
<gene>
    <name evidence="2" type="ORF">T07_686</name>
</gene>
<name>A0A0V0RVJ4_9BILA</name>
<accession>A0A0V0RVJ4</accession>
<evidence type="ECO:0000313" key="3">
    <source>
        <dbReference type="Proteomes" id="UP000054630"/>
    </source>
</evidence>
<dbReference type="EMBL" id="JYDL01000072">
    <property type="protein sequence ID" value="KRX18492.1"/>
    <property type="molecule type" value="Genomic_DNA"/>
</dbReference>
<proteinExistence type="predicted"/>
<evidence type="ECO:0000313" key="2">
    <source>
        <dbReference type="EMBL" id="KRX18492.1"/>
    </source>
</evidence>
<comment type="caution">
    <text evidence="2">The sequence shown here is derived from an EMBL/GenBank/DDBJ whole genome shotgun (WGS) entry which is preliminary data.</text>
</comment>
<keyword evidence="3" id="KW-1185">Reference proteome</keyword>
<sequence>MTDGSKVWIEHEPAQAGQPGIGCAVVAKPRGVGSDAGTGADGRREDGSSTDPAALASSASIAPSRHVARAHPTTYHAAIVSGGTSSLQPIGSKTRNAVLNNDRFDSPPSLFTIAGGEKVKRSSRRSHCILSVFQRWLLLEADPSSSGTDFNALGLFLAHLCKWKPPLANNPRNSPASSFASLIVSHDVARSSTYMFSKISAAARGAASW</sequence>
<feature type="region of interest" description="Disordered" evidence="1">
    <location>
        <begin position="32"/>
        <end position="60"/>
    </location>
</feature>
<organism evidence="2 3">
    <name type="scientific">Trichinella nelsoni</name>
    <dbReference type="NCBI Taxonomy" id="6336"/>
    <lineage>
        <taxon>Eukaryota</taxon>
        <taxon>Metazoa</taxon>
        <taxon>Ecdysozoa</taxon>
        <taxon>Nematoda</taxon>
        <taxon>Enoplea</taxon>
        <taxon>Dorylaimia</taxon>
        <taxon>Trichinellida</taxon>
        <taxon>Trichinellidae</taxon>
        <taxon>Trichinella</taxon>
    </lineage>
</organism>
<evidence type="ECO:0000256" key="1">
    <source>
        <dbReference type="SAM" id="MobiDB-lite"/>
    </source>
</evidence>